<protein>
    <submittedName>
        <fullName evidence="2">Uncharacterized protein</fullName>
    </submittedName>
</protein>
<evidence type="ECO:0000313" key="3">
    <source>
        <dbReference type="Proteomes" id="UP000026714"/>
    </source>
</evidence>
<gene>
    <name evidence="2" type="ORF">X805_06870</name>
</gene>
<evidence type="ECO:0000313" key="2">
    <source>
        <dbReference type="EMBL" id="KDB53709.1"/>
    </source>
</evidence>
<sequence length="42" mass="4667">MWRRDPAGGMAGGRRAESMPATGRSVRSVTNNRPIRPRLFTP</sequence>
<name>A0A059KR50_9BURK</name>
<dbReference type="AlphaFoldDB" id="A0A059KR50"/>
<organism evidence="2 3">
    <name type="scientific">Sphaerotilus natans subsp. natans DSM 6575</name>
    <dbReference type="NCBI Taxonomy" id="1286631"/>
    <lineage>
        <taxon>Bacteria</taxon>
        <taxon>Pseudomonadati</taxon>
        <taxon>Pseudomonadota</taxon>
        <taxon>Betaproteobacteria</taxon>
        <taxon>Burkholderiales</taxon>
        <taxon>Sphaerotilaceae</taxon>
        <taxon>Sphaerotilus</taxon>
    </lineage>
</organism>
<feature type="region of interest" description="Disordered" evidence="1">
    <location>
        <begin position="1"/>
        <end position="42"/>
    </location>
</feature>
<reference evidence="2 3" key="1">
    <citation type="journal article" date="2014" name="FEMS Microbiol. Ecol.">
        <title>Sphaerotilus natans encrusted with nanoball-shaped Fe(III) oxide minerals formed by nitrate-reducing mixotrophic Fe(II) oxidation.</title>
        <authorList>
            <person name="Park S."/>
            <person name="Kim D.H."/>
            <person name="Lee J.H."/>
            <person name="Hur H.G."/>
        </authorList>
    </citation>
    <scope>NUCLEOTIDE SEQUENCE [LARGE SCALE GENOMIC DNA]</scope>
    <source>
        <strain evidence="2 3">DSM 6575</strain>
    </source>
</reference>
<dbReference type="EMBL" id="AZRA01000017">
    <property type="protein sequence ID" value="KDB53709.1"/>
    <property type="molecule type" value="Genomic_DNA"/>
</dbReference>
<comment type="caution">
    <text evidence="2">The sequence shown here is derived from an EMBL/GenBank/DDBJ whole genome shotgun (WGS) entry which is preliminary data.</text>
</comment>
<accession>A0A059KR50</accession>
<dbReference type="Proteomes" id="UP000026714">
    <property type="component" value="Unassembled WGS sequence"/>
</dbReference>
<keyword evidence="3" id="KW-1185">Reference proteome</keyword>
<proteinExistence type="predicted"/>
<evidence type="ECO:0000256" key="1">
    <source>
        <dbReference type="SAM" id="MobiDB-lite"/>
    </source>
</evidence>